<name>A0A0A8YYV2_ARUDO</name>
<dbReference type="EMBL" id="GBRH01266139">
    <property type="protein sequence ID" value="JAD31756.1"/>
    <property type="molecule type" value="Transcribed_RNA"/>
</dbReference>
<reference evidence="1" key="2">
    <citation type="journal article" date="2015" name="Data Brief">
        <title>Shoot transcriptome of the giant reed, Arundo donax.</title>
        <authorList>
            <person name="Barrero R.A."/>
            <person name="Guerrero F.D."/>
            <person name="Moolhuijzen P."/>
            <person name="Goolsby J.A."/>
            <person name="Tidwell J."/>
            <person name="Bellgard S.E."/>
            <person name="Bellgard M.I."/>
        </authorList>
    </citation>
    <scope>NUCLEOTIDE SEQUENCE</scope>
    <source>
        <tissue evidence="1">Shoot tissue taken approximately 20 cm above the soil surface</tissue>
    </source>
</reference>
<dbReference type="AlphaFoldDB" id="A0A0A8YYV2"/>
<evidence type="ECO:0000313" key="1">
    <source>
        <dbReference type="EMBL" id="JAD31756.1"/>
    </source>
</evidence>
<accession>A0A0A8YYV2</accession>
<sequence length="33" mass="3795">MTDPAFFELKFLASHNLISRPTTLKLCWPVVMS</sequence>
<reference evidence="1" key="1">
    <citation type="submission" date="2014-09" db="EMBL/GenBank/DDBJ databases">
        <authorList>
            <person name="Magalhaes I.L.F."/>
            <person name="Oliveira U."/>
            <person name="Santos F.R."/>
            <person name="Vidigal T.H.D.A."/>
            <person name="Brescovit A.D."/>
            <person name="Santos A.J."/>
        </authorList>
    </citation>
    <scope>NUCLEOTIDE SEQUENCE</scope>
    <source>
        <tissue evidence="1">Shoot tissue taken approximately 20 cm above the soil surface</tissue>
    </source>
</reference>
<organism evidence="1">
    <name type="scientific">Arundo donax</name>
    <name type="common">Giant reed</name>
    <name type="synonym">Donax arundinaceus</name>
    <dbReference type="NCBI Taxonomy" id="35708"/>
    <lineage>
        <taxon>Eukaryota</taxon>
        <taxon>Viridiplantae</taxon>
        <taxon>Streptophyta</taxon>
        <taxon>Embryophyta</taxon>
        <taxon>Tracheophyta</taxon>
        <taxon>Spermatophyta</taxon>
        <taxon>Magnoliopsida</taxon>
        <taxon>Liliopsida</taxon>
        <taxon>Poales</taxon>
        <taxon>Poaceae</taxon>
        <taxon>PACMAD clade</taxon>
        <taxon>Arundinoideae</taxon>
        <taxon>Arundineae</taxon>
        <taxon>Arundo</taxon>
    </lineage>
</organism>
<protein>
    <submittedName>
        <fullName evidence="1">Uncharacterized protein</fullName>
    </submittedName>
</protein>
<proteinExistence type="predicted"/>